<keyword evidence="1" id="KW-0472">Membrane</keyword>
<organism evidence="2 3">
    <name type="scientific">Glossina austeni</name>
    <name type="common">Savannah tsetse fly</name>
    <dbReference type="NCBI Taxonomy" id="7395"/>
    <lineage>
        <taxon>Eukaryota</taxon>
        <taxon>Metazoa</taxon>
        <taxon>Ecdysozoa</taxon>
        <taxon>Arthropoda</taxon>
        <taxon>Hexapoda</taxon>
        <taxon>Insecta</taxon>
        <taxon>Pterygota</taxon>
        <taxon>Neoptera</taxon>
        <taxon>Endopterygota</taxon>
        <taxon>Diptera</taxon>
        <taxon>Brachycera</taxon>
        <taxon>Muscomorpha</taxon>
        <taxon>Hippoboscoidea</taxon>
        <taxon>Glossinidae</taxon>
        <taxon>Glossina</taxon>
    </lineage>
</organism>
<protein>
    <submittedName>
        <fullName evidence="2">Uncharacterized protein</fullName>
    </submittedName>
</protein>
<keyword evidence="1" id="KW-0812">Transmembrane</keyword>
<dbReference type="AlphaFoldDB" id="A0A1A9VM79"/>
<evidence type="ECO:0000313" key="2">
    <source>
        <dbReference type="EnsemblMetazoa" id="GAUT041437-PA"/>
    </source>
</evidence>
<dbReference type="VEuPathDB" id="VectorBase:GAUT041437"/>
<dbReference type="Proteomes" id="UP000078200">
    <property type="component" value="Unassembled WGS sequence"/>
</dbReference>
<evidence type="ECO:0000256" key="1">
    <source>
        <dbReference type="SAM" id="Phobius"/>
    </source>
</evidence>
<keyword evidence="3" id="KW-1185">Reference proteome</keyword>
<evidence type="ECO:0000313" key="3">
    <source>
        <dbReference type="Proteomes" id="UP000078200"/>
    </source>
</evidence>
<name>A0A1A9VM79_GLOAU</name>
<keyword evidence="1" id="KW-1133">Transmembrane helix</keyword>
<dbReference type="EnsemblMetazoa" id="GAUT041437-RA">
    <property type="protein sequence ID" value="GAUT041437-PA"/>
    <property type="gene ID" value="GAUT041437"/>
</dbReference>
<proteinExistence type="predicted"/>
<accession>A0A1A9VM79</accession>
<sequence>MSSLEPPIKSNIKENLKGFLKICSSFSLCSIKVKIHICIFLDTPKHALIFLLIALIKIIILLFIWFRFCEILKQKILKCGSMSGSKIIKNASRMMHNDSDD</sequence>
<feature type="transmembrane region" description="Helical" evidence="1">
    <location>
        <begin position="47"/>
        <end position="68"/>
    </location>
</feature>
<reference evidence="2" key="1">
    <citation type="submission" date="2020-05" db="UniProtKB">
        <authorList>
            <consortium name="EnsemblMetazoa"/>
        </authorList>
    </citation>
    <scope>IDENTIFICATION</scope>
    <source>
        <strain evidence="2">TTRI</strain>
    </source>
</reference>